<reference evidence="1 2" key="1">
    <citation type="journal article" date="2024" name="Plant Biotechnol. J.">
        <title>Dendrobium thyrsiflorum genome and its molecular insights into genes involved in important horticultural traits.</title>
        <authorList>
            <person name="Chen B."/>
            <person name="Wang J.Y."/>
            <person name="Zheng P.J."/>
            <person name="Li K.L."/>
            <person name="Liang Y.M."/>
            <person name="Chen X.F."/>
            <person name="Zhang C."/>
            <person name="Zhao X."/>
            <person name="He X."/>
            <person name="Zhang G.Q."/>
            <person name="Liu Z.J."/>
            <person name="Xu Q."/>
        </authorList>
    </citation>
    <scope>NUCLEOTIDE SEQUENCE [LARGE SCALE GENOMIC DNA]</scope>
    <source>
        <strain evidence="1">GZMU011</strain>
    </source>
</reference>
<comment type="caution">
    <text evidence="1">The sequence shown here is derived from an EMBL/GenBank/DDBJ whole genome shotgun (WGS) entry which is preliminary data.</text>
</comment>
<organism evidence="1 2">
    <name type="scientific">Dendrobium thyrsiflorum</name>
    <name type="common">Pinecone-like raceme dendrobium</name>
    <name type="synonym">Orchid</name>
    <dbReference type="NCBI Taxonomy" id="117978"/>
    <lineage>
        <taxon>Eukaryota</taxon>
        <taxon>Viridiplantae</taxon>
        <taxon>Streptophyta</taxon>
        <taxon>Embryophyta</taxon>
        <taxon>Tracheophyta</taxon>
        <taxon>Spermatophyta</taxon>
        <taxon>Magnoliopsida</taxon>
        <taxon>Liliopsida</taxon>
        <taxon>Asparagales</taxon>
        <taxon>Orchidaceae</taxon>
        <taxon>Epidendroideae</taxon>
        <taxon>Malaxideae</taxon>
        <taxon>Dendrobiinae</taxon>
        <taxon>Dendrobium</taxon>
    </lineage>
</organism>
<sequence length="118" mass="13335">MGGRRKGRVYGLDSQAYAYKINPSSSASYGDSGIEKIRGTVVACYPKKRNKTVQLKQLNMQKETSQLRYISVKPNPNTLALVTSPSFDEITSGREDWSQTRQSVFFTSIPLLFFFLLE</sequence>
<name>A0ABD0UR82_DENTH</name>
<protein>
    <submittedName>
        <fullName evidence="1">Uncharacterized protein</fullName>
    </submittedName>
</protein>
<accession>A0ABD0UR82</accession>
<dbReference type="Proteomes" id="UP001552299">
    <property type="component" value="Unassembled WGS sequence"/>
</dbReference>
<evidence type="ECO:0000313" key="1">
    <source>
        <dbReference type="EMBL" id="KAL0915196.1"/>
    </source>
</evidence>
<keyword evidence="2" id="KW-1185">Reference proteome</keyword>
<evidence type="ECO:0000313" key="2">
    <source>
        <dbReference type="Proteomes" id="UP001552299"/>
    </source>
</evidence>
<gene>
    <name evidence="1" type="ORF">M5K25_015597</name>
</gene>
<dbReference type="AlphaFoldDB" id="A0ABD0UR82"/>
<dbReference type="EMBL" id="JANQDX010000012">
    <property type="protein sequence ID" value="KAL0915196.1"/>
    <property type="molecule type" value="Genomic_DNA"/>
</dbReference>
<proteinExistence type="predicted"/>